<dbReference type="EMBL" id="METQ01000004">
    <property type="protein sequence ID" value="OGC10079.1"/>
    <property type="molecule type" value="Genomic_DNA"/>
</dbReference>
<evidence type="ECO:0000256" key="2">
    <source>
        <dbReference type="ARBA" id="ARBA00022475"/>
    </source>
</evidence>
<evidence type="ECO:0000256" key="4">
    <source>
        <dbReference type="ARBA" id="ARBA00022989"/>
    </source>
</evidence>
<comment type="subcellular location">
    <subcellularLocation>
        <location evidence="1">Cell membrane</location>
        <topology evidence="1">Multi-pass membrane protein</topology>
    </subcellularLocation>
</comment>
<protein>
    <submittedName>
        <fullName evidence="7">Uncharacterized protein</fullName>
    </submittedName>
</protein>
<keyword evidence="4 6" id="KW-1133">Transmembrane helix</keyword>
<gene>
    <name evidence="7" type="ORF">A3F86_03330</name>
</gene>
<evidence type="ECO:0000313" key="7">
    <source>
        <dbReference type="EMBL" id="OGC10079.1"/>
    </source>
</evidence>
<comment type="caution">
    <text evidence="7">The sequence shown here is derived from an EMBL/GenBank/DDBJ whole genome shotgun (WGS) entry which is preliminary data.</text>
</comment>
<reference evidence="7 8" key="1">
    <citation type="journal article" date="2016" name="Nat. Commun.">
        <title>Thousands of microbial genomes shed light on interconnected biogeochemical processes in an aquifer system.</title>
        <authorList>
            <person name="Anantharaman K."/>
            <person name="Brown C.T."/>
            <person name="Hug L.A."/>
            <person name="Sharon I."/>
            <person name="Castelle C.J."/>
            <person name="Probst A.J."/>
            <person name="Thomas B.C."/>
            <person name="Singh A."/>
            <person name="Wilkins M.J."/>
            <person name="Karaoz U."/>
            <person name="Brodie E.L."/>
            <person name="Williams K.H."/>
            <person name="Hubbard S.S."/>
            <person name="Banfield J.F."/>
        </authorList>
    </citation>
    <scope>NUCLEOTIDE SEQUENCE [LARGE SCALE GENOMIC DNA]</scope>
</reference>
<feature type="transmembrane region" description="Helical" evidence="6">
    <location>
        <begin position="176"/>
        <end position="197"/>
    </location>
</feature>
<feature type="transmembrane region" description="Helical" evidence="6">
    <location>
        <begin position="357"/>
        <end position="376"/>
    </location>
</feature>
<feature type="transmembrane region" description="Helical" evidence="6">
    <location>
        <begin position="326"/>
        <end position="345"/>
    </location>
</feature>
<dbReference type="PANTHER" id="PTHR30250:SF11">
    <property type="entry name" value="O-ANTIGEN TRANSPORTER-RELATED"/>
    <property type="match status" value="1"/>
</dbReference>
<accession>A0A1F4RPM1</accession>
<evidence type="ECO:0000256" key="1">
    <source>
        <dbReference type="ARBA" id="ARBA00004651"/>
    </source>
</evidence>
<dbReference type="Proteomes" id="UP000179095">
    <property type="component" value="Unassembled WGS sequence"/>
</dbReference>
<keyword evidence="5 6" id="KW-0472">Membrane</keyword>
<evidence type="ECO:0000256" key="6">
    <source>
        <dbReference type="SAM" id="Phobius"/>
    </source>
</evidence>
<feature type="transmembrane region" description="Helical" evidence="6">
    <location>
        <begin position="382"/>
        <end position="404"/>
    </location>
</feature>
<keyword evidence="3 6" id="KW-0812">Transmembrane</keyword>
<dbReference type="AlphaFoldDB" id="A0A1F4RPM1"/>
<evidence type="ECO:0000256" key="3">
    <source>
        <dbReference type="ARBA" id="ARBA00022692"/>
    </source>
</evidence>
<feature type="transmembrane region" description="Helical" evidence="6">
    <location>
        <begin position="440"/>
        <end position="461"/>
    </location>
</feature>
<dbReference type="Pfam" id="PF01943">
    <property type="entry name" value="Polysacc_synt"/>
    <property type="match status" value="1"/>
</dbReference>
<organism evidence="7 8">
    <name type="scientific">candidate division WOR-1 bacterium RIFCSPLOWO2_12_FULL_45_9</name>
    <dbReference type="NCBI Taxonomy" id="1802568"/>
    <lineage>
        <taxon>Bacteria</taxon>
        <taxon>Bacillati</taxon>
        <taxon>Saganbacteria</taxon>
    </lineage>
</organism>
<feature type="transmembrane region" description="Helical" evidence="6">
    <location>
        <begin position="250"/>
        <end position="273"/>
    </location>
</feature>
<evidence type="ECO:0000313" key="8">
    <source>
        <dbReference type="Proteomes" id="UP000179095"/>
    </source>
</evidence>
<feature type="transmembrane region" description="Helical" evidence="6">
    <location>
        <begin position="46"/>
        <end position="67"/>
    </location>
</feature>
<dbReference type="PANTHER" id="PTHR30250">
    <property type="entry name" value="PST FAMILY PREDICTED COLANIC ACID TRANSPORTER"/>
    <property type="match status" value="1"/>
</dbReference>
<keyword evidence="2" id="KW-1003">Cell membrane</keyword>
<name>A0A1F4RPM1_UNCSA</name>
<dbReference type="STRING" id="1802568.A3F86_03330"/>
<dbReference type="InterPro" id="IPR050833">
    <property type="entry name" value="Poly_Biosynth_Transport"/>
</dbReference>
<feature type="transmembrane region" description="Helical" evidence="6">
    <location>
        <begin position="294"/>
        <end position="314"/>
    </location>
</feature>
<dbReference type="GO" id="GO:0005886">
    <property type="term" value="C:plasma membrane"/>
    <property type="evidence" value="ECO:0007669"/>
    <property type="project" value="UniProtKB-SubCell"/>
</dbReference>
<feature type="transmembrane region" description="Helical" evidence="6">
    <location>
        <begin position="144"/>
        <end position="164"/>
    </location>
</feature>
<feature type="transmembrane region" description="Helical" evidence="6">
    <location>
        <begin position="12"/>
        <end position="34"/>
    </location>
</feature>
<feature type="transmembrane region" description="Helical" evidence="6">
    <location>
        <begin position="218"/>
        <end position="238"/>
    </location>
</feature>
<sequence>MRRDIKQTIIKNTASLLFGGLASQFLSFLAVVYLARILGPSDFGKINFAMAVVIYFTLVADLGLPILGTREIARQKNKVRDYLGNILSLRFILALLAFAALLVFTYFLNKPLEIKQLLIIFGLGLFTSALLPEWAFQGMQKMEYVGLGKIVANLLFLVLVLKFVNSSQQLSWIPWIRLGSAAVAMVLLLFLIVRLFGWPRFNFNFSILSKLLSKASPLGLSLIMAQIFYNIDTVMLGFMRTDAEVGYYNAAYKIILVIIFLAGSYHDAIFPLLSNYYKTSLDSLKRLLRQTQKLMAILGFPIVIGGAVLARPIINLLYKSVYSEAAVAFQILIWSVIIIYFNTTYSRGLVACNREKWFLLGTTIPAIFNIAANYLLIPRFGISGAAFTTVLSEMLGFAIMFAGFGKITHVPFLEYCYKPLIASVGMMIFLLWGLGRDLNLFVLIGNGIIFYTGFLFLIRGITLDDFGKFKRVFINETIAD</sequence>
<feature type="transmembrane region" description="Helical" evidence="6">
    <location>
        <begin position="114"/>
        <end position="132"/>
    </location>
</feature>
<feature type="transmembrane region" description="Helical" evidence="6">
    <location>
        <begin position="87"/>
        <end position="108"/>
    </location>
</feature>
<feature type="transmembrane region" description="Helical" evidence="6">
    <location>
        <begin position="416"/>
        <end position="434"/>
    </location>
</feature>
<dbReference type="CDD" id="cd13128">
    <property type="entry name" value="MATE_Wzx_like"/>
    <property type="match status" value="1"/>
</dbReference>
<proteinExistence type="predicted"/>
<dbReference type="InterPro" id="IPR002797">
    <property type="entry name" value="Polysacc_synth"/>
</dbReference>
<evidence type="ECO:0000256" key="5">
    <source>
        <dbReference type="ARBA" id="ARBA00023136"/>
    </source>
</evidence>